<dbReference type="InterPro" id="IPR001179">
    <property type="entry name" value="PPIase_FKBP_dom"/>
</dbReference>
<dbReference type="Gene3D" id="3.10.50.40">
    <property type="match status" value="2"/>
</dbReference>
<dbReference type="PROSITE" id="PS51257">
    <property type="entry name" value="PROKAR_LIPOPROTEIN"/>
    <property type="match status" value="1"/>
</dbReference>
<feature type="region of interest" description="Disordered" evidence="5">
    <location>
        <begin position="24"/>
        <end position="54"/>
    </location>
</feature>
<keyword evidence="3" id="KW-0697">Rotamase</keyword>
<dbReference type="Pfam" id="PF00254">
    <property type="entry name" value="FKBP_C"/>
    <property type="match status" value="2"/>
</dbReference>
<evidence type="ECO:0000259" key="6">
    <source>
        <dbReference type="PROSITE" id="PS50059"/>
    </source>
</evidence>
<proteinExistence type="predicted"/>
<dbReference type="PANTHER" id="PTHR43811:SF19">
    <property type="entry name" value="39 KDA FK506-BINDING NUCLEAR PROTEIN"/>
    <property type="match status" value="1"/>
</dbReference>
<accession>A0A6J6EGG9</accession>
<dbReference type="FunFam" id="3.10.50.40:FF:000006">
    <property type="entry name" value="Peptidyl-prolyl cis-trans isomerase"/>
    <property type="match status" value="1"/>
</dbReference>
<reference evidence="7" key="1">
    <citation type="submission" date="2020-05" db="EMBL/GenBank/DDBJ databases">
        <authorList>
            <person name="Chiriac C."/>
            <person name="Salcher M."/>
            <person name="Ghai R."/>
            <person name="Kavagutti S V."/>
        </authorList>
    </citation>
    <scope>NUCLEOTIDE SEQUENCE</scope>
</reference>
<evidence type="ECO:0000256" key="4">
    <source>
        <dbReference type="ARBA" id="ARBA00023235"/>
    </source>
</evidence>
<evidence type="ECO:0000256" key="5">
    <source>
        <dbReference type="SAM" id="MobiDB-lite"/>
    </source>
</evidence>
<feature type="domain" description="PPIase FKBP-type" evidence="6">
    <location>
        <begin position="81"/>
        <end position="169"/>
    </location>
</feature>
<dbReference type="PROSITE" id="PS50059">
    <property type="entry name" value="FKBP_PPIASE"/>
    <property type="match status" value="2"/>
</dbReference>
<feature type="domain" description="PPIase FKBP-type" evidence="6">
    <location>
        <begin position="208"/>
        <end position="298"/>
    </location>
</feature>
<dbReference type="EMBL" id="CAEZTS010000040">
    <property type="protein sequence ID" value="CAB4574946.1"/>
    <property type="molecule type" value="Genomic_DNA"/>
</dbReference>
<dbReference type="InterPro" id="IPR046357">
    <property type="entry name" value="PPIase_dom_sf"/>
</dbReference>
<dbReference type="EC" id="5.2.1.8" evidence="2"/>
<evidence type="ECO:0000256" key="3">
    <source>
        <dbReference type="ARBA" id="ARBA00023110"/>
    </source>
</evidence>
<keyword evidence="4" id="KW-0413">Isomerase</keyword>
<dbReference type="AlphaFoldDB" id="A0A6J6EGG9"/>
<dbReference type="GO" id="GO:0003755">
    <property type="term" value="F:peptidyl-prolyl cis-trans isomerase activity"/>
    <property type="evidence" value="ECO:0007669"/>
    <property type="project" value="UniProtKB-KW"/>
</dbReference>
<protein>
    <recommendedName>
        <fullName evidence="2">peptidylprolyl isomerase</fullName>
        <ecNumber evidence="2">5.2.1.8</ecNumber>
    </recommendedName>
</protein>
<evidence type="ECO:0000256" key="2">
    <source>
        <dbReference type="ARBA" id="ARBA00013194"/>
    </source>
</evidence>
<organism evidence="7">
    <name type="scientific">freshwater metagenome</name>
    <dbReference type="NCBI Taxonomy" id="449393"/>
    <lineage>
        <taxon>unclassified sequences</taxon>
        <taxon>metagenomes</taxon>
        <taxon>ecological metagenomes</taxon>
    </lineage>
</organism>
<sequence>MSKRSVRRISALIAVAGLALTACGGDGSASDDSNPESEISLGPSDPADESTEPDVVLPTEIPTDLMITDITVGAGDEAGEGDTVFVYYVGVLSADGSRFDGNFDGEPFAVTLGQGAVIQGWDEGLLGMKVGGRRQLDIPADLAYGEAGSGDAIPPNSAISFVVDMLAVVPAIDPADEPEITSLKNPEMLSDLVIEDLVDGDGAEAEAGSTVVVQIIAFRSDTGEKLVSTWSDPSPVTFTLVADGALPGIVEGVPGMKVGGRRILNIPYADAFGDAGNTELGLPEKTDLVLVVDLFAAF</sequence>
<dbReference type="SUPFAM" id="SSF54534">
    <property type="entry name" value="FKBP-like"/>
    <property type="match status" value="2"/>
</dbReference>
<dbReference type="PANTHER" id="PTHR43811">
    <property type="entry name" value="FKBP-TYPE PEPTIDYL-PROLYL CIS-TRANS ISOMERASE FKPA"/>
    <property type="match status" value="1"/>
</dbReference>
<name>A0A6J6EGG9_9ZZZZ</name>
<comment type="catalytic activity">
    <reaction evidence="1">
        <text>[protein]-peptidylproline (omega=180) = [protein]-peptidylproline (omega=0)</text>
        <dbReference type="Rhea" id="RHEA:16237"/>
        <dbReference type="Rhea" id="RHEA-COMP:10747"/>
        <dbReference type="Rhea" id="RHEA-COMP:10748"/>
        <dbReference type="ChEBI" id="CHEBI:83833"/>
        <dbReference type="ChEBI" id="CHEBI:83834"/>
        <dbReference type="EC" id="5.2.1.8"/>
    </reaction>
</comment>
<evidence type="ECO:0000313" key="7">
    <source>
        <dbReference type="EMBL" id="CAB4574946.1"/>
    </source>
</evidence>
<gene>
    <name evidence="7" type="ORF">UFOPK1722_00626</name>
</gene>
<evidence type="ECO:0000256" key="1">
    <source>
        <dbReference type="ARBA" id="ARBA00000971"/>
    </source>
</evidence>